<name>A0ABW3MBW9_9PSEU</name>
<dbReference type="InterPro" id="IPR015797">
    <property type="entry name" value="NUDIX_hydrolase-like_dom_sf"/>
</dbReference>
<evidence type="ECO:0000256" key="3">
    <source>
        <dbReference type="ARBA" id="ARBA00022801"/>
    </source>
</evidence>
<dbReference type="InterPro" id="IPR020476">
    <property type="entry name" value="Nudix_hydrolase"/>
</dbReference>
<dbReference type="PRINTS" id="PR00502">
    <property type="entry name" value="NUDIXFAMILY"/>
</dbReference>
<comment type="caution">
    <text evidence="7">The sequence shown here is derived from an EMBL/GenBank/DDBJ whole genome shotgun (WGS) entry which is preliminary data.</text>
</comment>
<accession>A0ABW3MBW9</accession>
<comment type="cofactor">
    <cofactor evidence="1">
        <name>Mg(2+)</name>
        <dbReference type="ChEBI" id="CHEBI:18420"/>
    </cofactor>
</comment>
<dbReference type="PANTHER" id="PTHR43046:SF12">
    <property type="entry name" value="GDP-MANNOSE MANNOSYL HYDROLASE"/>
    <property type="match status" value="1"/>
</dbReference>
<evidence type="ECO:0000256" key="2">
    <source>
        <dbReference type="ARBA" id="ARBA00005582"/>
    </source>
</evidence>
<comment type="similarity">
    <text evidence="2 5">Belongs to the Nudix hydrolase family.</text>
</comment>
<dbReference type="GO" id="GO:0016787">
    <property type="term" value="F:hydrolase activity"/>
    <property type="evidence" value="ECO:0007669"/>
    <property type="project" value="UniProtKB-KW"/>
</dbReference>
<keyword evidence="4" id="KW-0460">Magnesium</keyword>
<evidence type="ECO:0000259" key="6">
    <source>
        <dbReference type="PROSITE" id="PS51462"/>
    </source>
</evidence>
<dbReference type="InterPro" id="IPR020084">
    <property type="entry name" value="NUDIX_hydrolase_CS"/>
</dbReference>
<feature type="domain" description="Nudix hydrolase" evidence="6">
    <location>
        <begin position="4"/>
        <end position="148"/>
    </location>
</feature>
<gene>
    <name evidence="7" type="ORF">ACFQ1S_20730</name>
</gene>
<evidence type="ECO:0000313" key="8">
    <source>
        <dbReference type="Proteomes" id="UP001597045"/>
    </source>
</evidence>
<protein>
    <submittedName>
        <fullName evidence="7">NUDIX hydrolase</fullName>
    </submittedName>
</protein>
<dbReference type="InterPro" id="IPR000086">
    <property type="entry name" value="NUDIX_hydrolase_dom"/>
</dbReference>
<dbReference type="PANTHER" id="PTHR43046">
    <property type="entry name" value="GDP-MANNOSE MANNOSYL HYDROLASE"/>
    <property type="match status" value="1"/>
</dbReference>
<sequence length="165" mass="18855">MSEYRRRSARVLVVDNADRVLLIKFLKSAKRWKRGHDWITPGGGVQDGEPLSTAASRELLEEIGLAVTPEELGEPVAYASGHVEFSWLQGTVRDDFFYHRVDAHDVDTSRMEKLELRHHGGHKWWTTDELLATTETVYPLELVPLLTELLAGRVPTDPVRLPWHH</sequence>
<dbReference type="SUPFAM" id="SSF55811">
    <property type="entry name" value="Nudix"/>
    <property type="match status" value="1"/>
</dbReference>
<dbReference type="CDD" id="cd04685">
    <property type="entry name" value="NUDIX_Hydrolase"/>
    <property type="match status" value="1"/>
</dbReference>
<evidence type="ECO:0000256" key="5">
    <source>
        <dbReference type="RuleBase" id="RU003476"/>
    </source>
</evidence>
<dbReference type="Pfam" id="PF00293">
    <property type="entry name" value="NUDIX"/>
    <property type="match status" value="1"/>
</dbReference>
<organism evidence="7 8">
    <name type="scientific">Kibdelosporangium lantanae</name>
    <dbReference type="NCBI Taxonomy" id="1497396"/>
    <lineage>
        <taxon>Bacteria</taxon>
        <taxon>Bacillati</taxon>
        <taxon>Actinomycetota</taxon>
        <taxon>Actinomycetes</taxon>
        <taxon>Pseudonocardiales</taxon>
        <taxon>Pseudonocardiaceae</taxon>
        <taxon>Kibdelosporangium</taxon>
    </lineage>
</organism>
<dbReference type="PROSITE" id="PS51462">
    <property type="entry name" value="NUDIX"/>
    <property type="match status" value="1"/>
</dbReference>
<reference evidence="8" key="1">
    <citation type="journal article" date="2019" name="Int. J. Syst. Evol. Microbiol.">
        <title>The Global Catalogue of Microorganisms (GCM) 10K type strain sequencing project: providing services to taxonomists for standard genome sequencing and annotation.</title>
        <authorList>
            <consortium name="The Broad Institute Genomics Platform"/>
            <consortium name="The Broad Institute Genome Sequencing Center for Infectious Disease"/>
            <person name="Wu L."/>
            <person name="Ma J."/>
        </authorList>
    </citation>
    <scope>NUCLEOTIDE SEQUENCE [LARGE SCALE GENOMIC DNA]</scope>
    <source>
        <strain evidence="8">JCM 31486</strain>
    </source>
</reference>
<dbReference type="Gene3D" id="3.90.79.10">
    <property type="entry name" value="Nucleoside Triphosphate Pyrophosphohydrolase"/>
    <property type="match status" value="1"/>
</dbReference>
<dbReference type="EMBL" id="JBHTIS010001250">
    <property type="protein sequence ID" value="MFD1047786.1"/>
    <property type="molecule type" value="Genomic_DNA"/>
</dbReference>
<evidence type="ECO:0000256" key="1">
    <source>
        <dbReference type="ARBA" id="ARBA00001946"/>
    </source>
</evidence>
<keyword evidence="3 5" id="KW-0378">Hydrolase</keyword>
<dbReference type="Proteomes" id="UP001597045">
    <property type="component" value="Unassembled WGS sequence"/>
</dbReference>
<dbReference type="PROSITE" id="PS00893">
    <property type="entry name" value="NUDIX_BOX"/>
    <property type="match status" value="1"/>
</dbReference>
<proteinExistence type="inferred from homology"/>
<evidence type="ECO:0000313" key="7">
    <source>
        <dbReference type="EMBL" id="MFD1047786.1"/>
    </source>
</evidence>
<keyword evidence="8" id="KW-1185">Reference proteome</keyword>
<evidence type="ECO:0000256" key="4">
    <source>
        <dbReference type="ARBA" id="ARBA00022842"/>
    </source>
</evidence>